<dbReference type="PANTHER" id="PTHR31568:SF21">
    <property type="entry name" value="CYSTM DOMAIN-CONTAINING PROTEIN"/>
    <property type="match status" value="1"/>
</dbReference>
<dbReference type="AlphaFoldDB" id="A0A835I450"/>
<dbReference type="EMBL" id="JADFTS010000004">
    <property type="protein sequence ID" value="KAF9610266.1"/>
    <property type="molecule type" value="Genomic_DNA"/>
</dbReference>
<comment type="caution">
    <text evidence="8">The sequence shown here is derived from an EMBL/GenBank/DDBJ whole genome shotgun (WGS) entry which is preliminary data.</text>
</comment>
<evidence type="ECO:0000256" key="1">
    <source>
        <dbReference type="ARBA" id="ARBA00004167"/>
    </source>
</evidence>
<comment type="similarity">
    <text evidence="2">Belongs to the CYSTM1 family.</text>
</comment>
<gene>
    <name evidence="8" type="ORF">IFM89_021827</name>
</gene>
<evidence type="ECO:0000313" key="9">
    <source>
        <dbReference type="Proteomes" id="UP000631114"/>
    </source>
</evidence>
<organism evidence="8 9">
    <name type="scientific">Coptis chinensis</name>
    <dbReference type="NCBI Taxonomy" id="261450"/>
    <lineage>
        <taxon>Eukaryota</taxon>
        <taxon>Viridiplantae</taxon>
        <taxon>Streptophyta</taxon>
        <taxon>Embryophyta</taxon>
        <taxon>Tracheophyta</taxon>
        <taxon>Spermatophyta</taxon>
        <taxon>Magnoliopsida</taxon>
        <taxon>Ranunculales</taxon>
        <taxon>Ranunculaceae</taxon>
        <taxon>Coptidoideae</taxon>
        <taxon>Coptis</taxon>
    </lineage>
</organism>
<evidence type="ECO:0000256" key="2">
    <source>
        <dbReference type="ARBA" id="ARBA00009444"/>
    </source>
</evidence>
<feature type="domain" description="Cysteine-rich transmembrane" evidence="7">
    <location>
        <begin position="48"/>
        <end position="91"/>
    </location>
</feature>
<evidence type="ECO:0000259" key="7">
    <source>
        <dbReference type="Pfam" id="PF12734"/>
    </source>
</evidence>
<dbReference type="Pfam" id="PF12734">
    <property type="entry name" value="CYSTM"/>
    <property type="match status" value="1"/>
</dbReference>
<evidence type="ECO:0000313" key="8">
    <source>
        <dbReference type="EMBL" id="KAF9610266.1"/>
    </source>
</evidence>
<evidence type="ECO:0000256" key="5">
    <source>
        <dbReference type="ARBA" id="ARBA00023136"/>
    </source>
</evidence>
<comment type="subcellular location">
    <subcellularLocation>
        <location evidence="1">Membrane</location>
        <topology evidence="1">Single-pass membrane protein</topology>
    </subcellularLocation>
</comment>
<feature type="region of interest" description="Disordered" evidence="6">
    <location>
        <begin position="16"/>
        <end position="37"/>
    </location>
</feature>
<evidence type="ECO:0000256" key="4">
    <source>
        <dbReference type="ARBA" id="ARBA00022989"/>
    </source>
</evidence>
<dbReference type="GO" id="GO:0005886">
    <property type="term" value="C:plasma membrane"/>
    <property type="evidence" value="ECO:0007669"/>
    <property type="project" value="InterPro"/>
</dbReference>
<sequence>MLNYNKVVTSDKEWLVRGTEEEPNDSISSHKPQARMNDPKYAYPYPAQGYYQGPPVMAPPQYAAPPPRRQPGFLKGCPAALCCCCLLAECCGHPSIIFVG</sequence>
<dbReference type="InterPro" id="IPR044850">
    <property type="entry name" value="WIH1-like"/>
</dbReference>
<evidence type="ECO:0000256" key="3">
    <source>
        <dbReference type="ARBA" id="ARBA00022692"/>
    </source>
</evidence>
<protein>
    <recommendedName>
        <fullName evidence="7">Cysteine-rich transmembrane domain-containing protein</fullName>
    </recommendedName>
</protein>
<keyword evidence="9" id="KW-1185">Reference proteome</keyword>
<dbReference type="Proteomes" id="UP000631114">
    <property type="component" value="Unassembled WGS sequence"/>
</dbReference>
<evidence type="ECO:0000256" key="6">
    <source>
        <dbReference type="SAM" id="MobiDB-lite"/>
    </source>
</evidence>
<keyword evidence="3" id="KW-0812">Transmembrane</keyword>
<dbReference type="InterPro" id="IPR028144">
    <property type="entry name" value="CYSTM_dom"/>
</dbReference>
<dbReference type="PANTHER" id="PTHR31568">
    <property type="entry name" value="RCG49325, ISOFORM CRA_A"/>
    <property type="match status" value="1"/>
</dbReference>
<name>A0A835I450_9MAGN</name>
<proteinExistence type="inferred from homology"/>
<keyword evidence="4" id="KW-1133">Transmembrane helix</keyword>
<accession>A0A835I450</accession>
<keyword evidence="5" id="KW-0472">Membrane</keyword>
<reference evidence="8 9" key="1">
    <citation type="submission" date="2020-10" db="EMBL/GenBank/DDBJ databases">
        <title>The Coptis chinensis genome and diversification of protoberbering-type alkaloids.</title>
        <authorList>
            <person name="Wang B."/>
            <person name="Shu S."/>
            <person name="Song C."/>
            <person name="Liu Y."/>
        </authorList>
    </citation>
    <scope>NUCLEOTIDE SEQUENCE [LARGE SCALE GENOMIC DNA]</scope>
    <source>
        <strain evidence="8">HL-2020</strain>
        <tissue evidence="8">Leaf</tissue>
    </source>
</reference>